<gene>
    <name evidence="1" type="ORF">Ga0074812_108281</name>
</gene>
<dbReference type="AlphaFoldDB" id="A0A0S4QMB6"/>
<evidence type="ECO:0000313" key="1">
    <source>
        <dbReference type="EMBL" id="CUU56753.1"/>
    </source>
</evidence>
<dbReference type="InterPro" id="IPR029069">
    <property type="entry name" value="HotDog_dom_sf"/>
</dbReference>
<organism evidence="1 2">
    <name type="scientific">Parafrankia irregularis</name>
    <dbReference type="NCBI Taxonomy" id="795642"/>
    <lineage>
        <taxon>Bacteria</taxon>
        <taxon>Bacillati</taxon>
        <taxon>Actinomycetota</taxon>
        <taxon>Actinomycetes</taxon>
        <taxon>Frankiales</taxon>
        <taxon>Frankiaceae</taxon>
        <taxon>Parafrankia</taxon>
    </lineage>
</organism>
<name>A0A0S4QMB6_9ACTN</name>
<accession>A0A0S4QMB6</accession>
<dbReference type="Gene3D" id="3.10.129.10">
    <property type="entry name" value="Hotdog Thioesterase"/>
    <property type="match status" value="2"/>
</dbReference>
<evidence type="ECO:0000313" key="2">
    <source>
        <dbReference type="Proteomes" id="UP000198802"/>
    </source>
</evidence>
<dbReference type="SUPFAM" id="SSF54637">
    <property type="entry name" value="Thioesterase/thiol ester dehydrase-isomerase"/>
    <property type="match status" value="2"/>
</dbReference>
<dbReference type="Proteomes" id="UP000198802">
    <property type="component" value="Unassembled WGS sequence"/>
</dbReference>
<proteinExistence type="predicted"/>
<protein>
    <submittedName>
        <fullName evidence="1">Acyl-coenzyme A thioesterase PaaI, contains HGG motif</fullName>
    </submittedName>
</protein>
<dbReference type="EMBL" id="FAOZ01000008">
    <property type="protein sequence ID" value="CUU56753.1"/>
    <property type="molecule type" value="Genomic_DNA"/>
</dbReference>
<sequence length="351" mass="36511">MAASAVNSLRRPIRGPENAVGKQLGWRRQVFASGPLAPCGGRAAWDVGERTMTPTPEAAAPDTAQPSRSFIEDAAITQYLVSDQRCLMVVPASDAVRSPGGSVSAGMVLTVFDVGASHPAIIASRPDWTATQDISLHGAEPVTEGPIVLDNQLVRVGKKAVIASTAVYDGHGLDDVDKLVRLIDQAGPSSDAPTGLTRAGSGLLTFARIPRAAAPGMDDYDPGQWIGQVHRPAAGPPVQGSLYERMGLELVDARTGQFDLERTPFVTNSIGTILGGALAVMVEAAAEALCPGLVATDLQIHYLSQVRTGPARTAGTVLRDAGDHAVVTVRVTDAGHGDQLLALATVTLRKG</sequence>
<keyword evidence="2" id="KW-1185">Reference proteome</keyword>
<reference evidence="2" key="1">
    <citation type="submission" date="2015-11" db="EMBL/GenBank/DDBJ databases">
        <authorList>
            <person name="Varghese N."/>
        </authorList>
    </citation>
    <scope>NUCLEOTIDE SEQUENCE [LARGE SCALE GENOMIC DNA]</scope>
    <source>
        <strain evidence="2">DSM 45899</strain>
    </source>
</reference>